<evidence type="ECO:0000256" key="3">
    <source>
        <dbReference type="ARBA" id="ARBA00022691"/>
    </source>
</evidence>
<proteinExistence type="predicted"/>
<accession>A0ABQ6BFD0</accession>
<dbReference type="InterPro" id="IPR007197">
    <property type="entry name" value="rSAM"/>
</dbReference>
<dbReference type="InterPro" id="IPR013785">
    <property type="entry name" value="Aldolase_TIM"/>
</dbReference>
<protein>
    <recommendedName>
        <fullName evidence="9">Radical SAM core domain-containing protein</fullName>
    </recommendedName>
</protein>
<sequence length="135" mass="15136">MISAVKDLDMETCVTLGMLTPTQATRLAGAGLDFYNHNVDTSPEFYSKIVTTRTLQDRIDTLLHVREAGIKVALSEWARGSKTGSACWCYWPICRAIRKAFRSTYGMKSRVCRSVTGPSDPIRSRWFAWSRPPGS</sequence>
<evidence type="ECO:0000256" key="4">
    <source>
        <dbReference type="ARBA" id="ARBA00022714"/>
    </source>
</evidence>
<keyword evidence="8" id="KW-0411">Iron-sulfur</keyword>
<dbReference type="Proteomes" id="UP001156905">
    <property type="component" value="Unassembled WGS sequence"/>
</dbReference>
<keyword evidence="2" id="KW-0004">4Fe-4S</keyword>
<comment type="caution">
    <text evidence="10">The sequence shown here is derived from an EMBL/GenBank/DDBJ whole genome shotgun (WGS) entry which is preliminary data.</text>
</comment>
<gene>
    <name evidence="10" type="ORF">GCM10007857_83780</name>
</gene>
<evidence type="ECO:0000259" key="9">
    <source>
        <dbReference type="Pfam" id="PF04055"/>
    </source>
</evidence>
<keyword evidence="5" id="KW-0479">Metal-binding</keyword>
<evidence type="ECO:0000313" key="10">
    <source>
        <dbReference type="EMBL" id="GLR91660.1"/>
    </source>
</evidence>
<feature type="domain" description="Radical SAM core" evidence="9">
    <location>
        <begin position="11"/>
        <end position="72"/>
    </location>
</feature>
<organism evidence="10 11">
    <name type="scientific">Bradyrhizobium iriomotense</name>
    <dbReference type="NCBI Taxonomy" id="441950"/>
    <lineage>
        <taxon>Bacteria</taxon>
        <taxon>Pseudomonadati</taxon>
        <taxon>Pseudomonadota</taxon>
        <taxon>Alphaproteobacteria</taxon>
        <taxon>Hyphomicrobiales</taxon>
        <taxon>Nitrobacteraceae</taxon>
        <taxon>Bradyrhizobium</taxon>
    </lineage>
</organism>
<keyword evidence="11" id="KW-1185">Reference proteome</keyword>
<name>A0ABQ6BFD0_9BRAD</name>
<evidence type="ECO:0000313" key="11">
    <source>
        <dbReference type="Proteomes" id="UP001156905"/>
    </source>
</evidence>
<dbReference type="InterPro" id="IPR058240">
    <property type="entry name" value="rSAM_sf"/>
</dbReference>
<dbReference type="InterPro" id="IPR002684">
    <property type="entry name" value="Biotin_synth/BioAB"/>
</dbReference>
<dbReference type="Gene3D" id="3.20.20.70">
    <property type="entry name" value="Aldolase class I"/>
    <property type="match status" value="1"/>
</dbReference>
<comment type="cofactor">
    <cofactor evidence="1">
        <name>[4Fe-4S] cluster</name>
        <dbReference type="ChEBI" id="CHEBI:49883"/>
    </cofactor>
</comment>
<dbReference type="Pfam" id="PF04055">
    <property type="entry name" value="Radical_SAM"/>
    <property type="match status" value="1"/>
</dbReference>
<evidence type="ECO:0000256" key="8">
    <source>
        <dbReference type="ARBA" id="ARBA00023014"/>
    </source>
</evidence>
<dbReference type="PANTHER" id="PTHR22976">
    <property type="entry name" value="BIOTIN SYNTHASE"/>
    <property type="match status" value="1"/>
</dbReference>
<dbReference type="EMBL" id="BSOW01000052">
    <property type="protein sequence ID" value="GLR91660.1"/>
    <property type="molecule type" value="Genomic_DNA"/>
</dbReference>
<evidence type="ECO:0000256" key="1">
    <source>
        <dbReference type="ARBA" id="ARBA00001966"/>
    </source>
</evidence>
<evidence type="ECO:0000256" key="6">
    <source>
        <dbReference type="ARBA" id="ARBA00022756"/>
    </source>
</evidence>
<keyword evidence="7" id="KW-0408">Iron</keyword>
<evidence type="ECO:0000256" key="2">
    <source>
        <dbReference type="ARBA" id="ARBA00022485"/>
    </source>
</evidence>
<keyword evidence="4" id="KW-0001">2Fe-2S</keyword>
<keyword evidence="6" id="KW-0093">Biotin biosynthesis</keyword>
<evidence type="ECO:0000256" key="5">
    <source>
        <dbReference type="ARBA" id="ARBA00022723"/>
    </source>
</evidence>
<keyword evidence="3" id="KW-0949">S-adenosyl-L-methionine</keyword>
<reference evidence="11" key="1">
    <citation type="journal article" date="2019" name="Int. J. Syst. Evol. Microbiol.">
        <title>The Global Catalogue of Microorganisms (GCM) 10K type strain sequencing project: providing services to taxonomists for standard genome sequencing and annotation.</title>
        <authorList>
            <consortium name="The Broad Institute Genomics Platform"/>
            <consortium name="The Broad Institute Genome Sequencing Center for Infectious Disease"/>
            <person name="Wu L."/>
            <person name="Ma J."/>
        </authorList>
    </citation>
    <scope>NUCLEOTIDE SEQUENCE [LARGE SCALE GENOMIC DNA]</scope>
    <source>
        <strain evidence="11">NBRC 102520</strain>
    </source>
</reference>
<dbReference type="PANTHER" id="PTHR22976:SF2">
    <property type="entry name" value="BIOTIN SYNTHASE, MITOCHONDRIAL"/>
    <property type="match status" value="1"/>
</dbReference>
<dbReference type="SUPFAM" id="SSF102114">
    <property type="entry name" value="Radical SAM enzymes"/>
    <property type="match status" value="1"/>
</dbReference>
<evidence type="ECO:0000256" key="7">
    <source>
        <dbReference type="ARBA" id="ARBA00023004"/>
    </source>
</evidence>